<dbReference type="InterPro" id="IPR015424">
    <property type="entry name" value="PyrdxlP-dep_Trfase"/>
</dbReference>
<organism evidence="2 3">
    <name type="scientific">Aeromonas cavernicola</name>
    <dbReference type="NCBI Taxonomy" id="1006623"/>
    <lineage>
        <taxon>Bacteria</taxon>
        <taxon>Pseudomonadati</taxon>
        <taxon>Pseudomonadota</taxon>
        <taxon>Gammaproteobacteria</taxon>
        <taxon>Aeromonadales</taxon>
        <taxon>Aeromonadaceae</taxon>
        <taxon>Aeromonas</taxon>
    </lineage>
</organism>
<dbReference type="GO" id="GO:0034386">
    <property type="term" value="F:4-aminobutyrate:2-oxoglutarate transaminase activity"/>
    <property type="evidence" value="ECO:0007669"/>
    <property type="project" value="UniProtKB-EC"/>
</dbReference>
<feature type="non-terminal residue" evidence="2">
    <location>
        <position position="1"/>
    </location>
</feature>
<dbReference type="PANTHER" id="PTHR43094">
    <property type="entry name" value="AMINOTRANSFERASE"/>
    <property type="match status" value="1"/>
</dbReference>
<dbReference type="Proteomes" id="UP000235861">
    <property type="component" value="Unassembled WGS sequence"/>
</dbReference>
<dbReference type="EMBL" id="PGGC01000284">
    <property type="protein sequence ID" value="PJG57333.1"/>
    <property type="molecule type" value="Genomic_DNA"/>
</dbReference>
<dbReference type="AlphaFoldDB" id="A0A2H9TZZ6"/>
<dbReference type="OrthoDB" id="9801052at2"/>
<dbReference type="SUPFAM" id="SSF53383">
    <property type="entry name" value="PLP-dependent transferases"/>
    <property type="match status" value="1"/>
</dbReference>
<dbReference type="InterPro" id="IPR015422">
    <property type="entry name" value="PyrdxlP-dep_Trfase_small"/>
</dbReference>
<sequence length="158" mass="17298">LEALITRDCFNQAAAISLGHYTHEKSPIGCAAALATIETIREAGLLAKAQEDGRFMACELAALAERHPLIGQVRGIGLLWALDLVVDHQSRTRNSRAAERLLYRCLELGLSFKVAQGNVIQLSPPLNIARADLVRAITILDRALGEITFLSTQEHHHD</sequence>
<reference evidence="2 3" key="1">
    <citation type="submission" date="2017-11" db="EMBL/GenBank/DDBJ databases">
        <title>Draft genome sequence of environmental isolate Aeromonas cavernicola sp. nov. MDC 2508.</title>
        <authorList>
            <person name="Colston S.M."/>
            <person name="Navarro A."/>
            <person name="Martinez-Murcia A.J."/>
            <person name="Graf J."/>
        </authorList>
    </citation>
    <scope>NUCLEOTIDE SEQUENCE [LARGE SCALE GENOMIC DNA]</scope>
    <source>
        <strain evidence="2 3">MDC 2508</strain>
    </source>
</reference>
<comment type="similarity">
    <text evidence="1">Belongs to the class-III pyridoxal-phosphate-dependent aminotransferase family.</text>
</comment>
<keyword evidence="2" id="KW-0032">Aminotransferase</keyword>
<dbReference type="PANTHER" id="PTHR43094:SF1">
    <property type="entry name" value="AMINOTRANSFERASE CLASS-III"/>
    <property type="match status" value="1"/>
</dbReference>
<dbReference type="Pfam" id="PF00202">
    <property type="entry name" value="Aminotran_3"/>
    <property type="match status" value="1"/>
</dbReference>
<protein>
    <submittedName>
        <fullName evidence="2">Aspartate aminotransferase family protein</fullName>
        <ecNumber evidence="2">2.6.1.19</ecNumber>
    </submittedName>
</protein>
<evidence type="ECO:0000313" key="3">
    <source>
        <dbReference type="Proteomes" id="UP000235861"/>
    </source>
</evidence>
<proteinExistence type="inferred from homology"/>
<dbReference type="EC" id="2.6.1.19" evidence="2"/>
<dbReference type="GO" id="GO:0030170">
    <property type="term" value="F:pyridoxal phosphate binding"/>
    <property type="evidence" value="ECO:0007669"/>
    <property type="project" value="InterPro"/>
</dbReference>
<evidence type="ECO:0000313" key="2">
    <source>
        <dbReference type="EMBL" id="PJG57333.1"/>
    </source>
</evidence>
<keyword evidence="2" id="KW-0808">Transferase</keyword>
<dbReference type="RefSeq" id="WP_157798341.1">
    <property type="nucleotide sequence ID" value="NZ_PGGC01000284.1"/>
</dbReference>
<name>A0A2H9TZZ6_9GAMM</name>
<keyword evidence="3" id="KW-1185">Reference proteome</keyword>
<accession>A0A2H9TZZ6</accession>
<evidence type="ECO:0000256" key="1">
    <source>
        <dbReference type="ARBA" id="ARBA00008954"/>
    </source>
</evidence>
<comment type="caution">
    <text evidence="2">The sequence shown here is derived from an EMBL/GenBank/DDBJ whole genome shotgun (WGS) entry which is preliminary data.</text>
</comment>
<dbReference type="Gene3D" id="3.90.1150.10">
    <property type="entry name" value="Aspartate Aminotransferase, domain 1"/>
    <property type="match status" value="1"/>
</dbReference>
<gene>
    <name evidence="2" type="ORF">CUC53_18575</name>
</gene>
<dbReference type="InterPro" id="IPR005814">
    <property type="entry name" value="Aminotrans_3"/>
</dbReference>